<evidence type="ECO:0000313" key="3">
    <source>
        <dbReference type="EMBL" id="CAF4343097.1"/>
    </source>
</evidence>
<dbReference type="EMBL" id="CAJOBH010112366">
    <property type="protein sequence ID" value="CAF4668189.1"/>
    <property type="molecule type" value="Genomic_DNA"/>
</dbReference>
<gene>
    <name evidence="4" type="ORF">BYL167_LOCUS42863</name>
    <name evidence="2" type="ORF">CJN711_LOCUS37767</name>
    <name evidence="3" type="ORF">SMN809_LOCUS27893</name>
</gene>
<dbReference type="Proteomes" id="UP000676336">
    <property type="component" value="Unassembled WGS sequence"/>
</dbReference>
<proteinExistence type="predicted"/>
<dbReference type="PANTHER" id="PTHR33939:SF1">
    <property type="entry name" value="DUF4371 DOMAIN-CONTAINING PROTEIN"/>
    <property type="match status" value="1"/>
</dbReference>
<evidence type="ECO:0000256" key="1">
    <source>
        <dbReference type="SAM" id="MobiDB-lite"/>
    </source>
</evidence>
<protein>
    <submittedName>
        <fullName evidence="2">Uncharacterized protein</fullName>
    </submittedName>
</protein>
<evidence type="ECO:0000313" key="2">
    <source>
        <dbReference type="EMBL" id="CAF1619992.1"/>
    </source>
</evidence>
<dbReference type="EMBL" id="CAJOBI010044958">
    <property type="protein sequence ID" value="CAF4343097.1"/>
    <property type="molecule type" value="Genomic_DNA"/>
</dbReference>
<organism evidence="2 5">
    <name type="scientific">Rotaria magnacalcarata</name>
    <dbReference type="NCBI Taxonomy" id="392030"/>
    <lineage>
        <taxon>Eukaryota</taxon>
        <taxon>Metazoa</taxon>
        <taxon>Spiralia</taxon>
        <taxon>Gnathifera</taxon>
        <taxon>Rotifera</taxon>
        <taxon>Eurotatoria</taxon>
        <taxon>Bdelloidea</taxon>
        <taxon>Philodinida</taxon>
        <taxon>Philodinidae</taxon>
        <taxon>Rotaria</taxon>
    </lineage>
</organism>
<dbReference type="Gene3D" id="3.30.420.10">
    <property type="entry name" value="Ribonuclease H-like superfamily/Ribonuclease H"/>
    <property type="match status" value="1"/>
</dbReference>
<dbReference type="GO" id="GO:0003676">
    <property type="term" value="F:nucleic acid binding"/>
    <property type="evidence" value="ECO:0007669"/>
    <property type="project" value="InterPro"/>
</dbReference>
<dbReference type="PANTHER" id="PTHR33939">
    <property type="entry name" value="PROTEIN CBG22215"/>
    <property type="match status" value="1"/>
</dbReference>
<dbReference type="InterPro" id="IPR036397">
    <property type="entry name" value="RNaseH_sf"/>
</dbReference>
<name>A0A816CD38_9BILA</name>
<feature type="compositionally biased region" description="Polar residues" evidence="1">
    <location>
        <begin position="165"/>
        <end position="182"/>
    </location>
</feature>
<evidence type="ECO:0000313" key="5">
    <source>
        <dbReference type="Proteomes" id="UP000663855"/>
    </source>
</evidence>
<reference evidence="2" key="1">
    <citation type="submission" date="2021-02" db="EMBL/GenBank/DDBJ databases">
        <authorList>
            <person name="Nowell W R."/>
        </authorList>
    </citation>
    <scope>NUCLEOTIDE SEQUENCE</scope>
</reference>
<dbReference type="Proteomes" id="UP000681967">
    <property type="component" value="Unassembled WGS sequence"/>
</dbReference>
<comment type="caution">
    <text evidence="2">The sequence shown here is derived from an EMBL/GenBank/DDBJ whole genome shotgun (WGS) entry which is preliminary data.</text>
</comment>
<sequence>MDFEHFAEWIDNTSRTLRREQEKNAKITIIIDHATWHNRLTPESQPPKRLWRKSQLLDWLTTRNIKYETSMTKAELMEVAFKNLPCRQYAMDNLAGKHYVEILRIPKKHCVLNPIELALAGLKKYVPELQPEQAAKYFAHVKKCEEEFRQADQLAEELENDLIESDSNGSTVSENNATKTDD</sequence>
<dbReference type="Proteomes" id="UP000663855">
    <property type="component" value="Unassembled WGS sequence"/>
</dbReference>
<feature type="region of interest" description="Disordered" evidence="1">
    <location>
        <begin position="159"/>
        <end position="182"/>
    </location>
</feature>
<accession>A0A816CD38</accession>
<dbReference type="AlphaFoldDB" id="A0A816CD38"/>
<evidence type="ECO:0000313" key="4">
    <source>
        <dbReference type="EMBL" id="CAF4668189.1"/>
    </source>
</evidence>
<dbReference type="EMBL" id="CAJNOV010018440">
    <property type="protein sequence ID" value="CAF1619992.1"/>
    <property type="molecule type" value="Genomic_DNA"/>
</dbReference>